<evidence type="ECO:0000256" key="1">
    <source>
        <dbReference type="ARBA" id="ARBA00004141"/>
    </source>
</evidence>
<keyword evidence="3 6" id="KW-0812">Transmembrane</keyword>
<dbReference type="InterPro" id="IPR045863">
    <property type="entry name" value="CorA_TM1_TM2"/>
</dbReference>
<dbReference type="Pfam" id="PF01544">
    <property type="entry name" value="CorA"/>
    <property type="match status" value="1"/>
</dbReference>
<dbReference type="InterPro" id="IPR050829">
    <property type="entry name" value="CorA_MIT"/>
</dbReference>
<sequence>MITAYVYEGNVVKKFDISTSSAPPAGTTWIDVENPSLEEEQRLEKKLNINIPSRAEVNKIEVMSPFYKEEECHYMTITDLQNTAGDNFRGIAVTFILTNKFVITLRYTQTPTLAAFSSRVMRAPMICSSPEIAVIHMLDVIVNKTAETLETVGNELDRLLDSVFKKGSTGSTNVSSDYNAVIRKTGQTGNTISKNRESLMSINRMLLYFSQIETEIGHSKENKLRIRHITREVNSLNEYANFLSQRNSFLLDATLGMISVEQNMIIKIFTVASVVFMPPTLIASVYGMNFVNMPELHSVIGYPISISVMIISAVLPYAFFKKRKWI</sequence>
<name>A0ABU5L923_9RICK</name>
<dbReference type="PANTHER" id="PTHR47685">
    <property type="entry name" value="MAGNESIUM TRANSPORT PROTEIN CORA"/>
    <property type="match status" value="1"/>
</dbReference>
<dbReference type="InterPro" id="IPR045861">
    <property type="entry name" value="CorA_cytoplasmic_dom"/>
</dbReference>
<evidence type="ECO:0000256" key="3">
    <source>
        <dbReference type="ARBA" id="ARBA00022692"/>
    </source>
</evidence>
<comment type="subcellular location">
    <subcellularLocation>
        <location evidence="1">Membrane</location>
        <topology evidence="1">Multi-pass membrane protein</topology>
    </subcellularLocation>
</comment>
<evidence type="ECO:0000256" key="5">
    <source>
        <dbReference type="ARBA" id="ARBA00023136"/>
    </source>
</evidence>
<dbReference type="Proteomes" id="UP001293791">
    <property type="component" value="Unassembled WGS sequence"/>
</dbReference>
<reference evidence="7 8" key="1">
    <citation type="submission" date="2023-02" db="EMBL/GenBank/DDBJ databases">
        <title>Host association and intracellularity evolved multiple times independently in the Rickettsiales.</title>
        <authorList>
            <person name="Castelli M."/>
            <person name="Nardi T."/>
            <person name="Gammuto L."/>
            <person name="Bellinzona G."/>
            <person name="Sabaneyeva E."/>
            <person name="Potekhin A."/>
            <person name="Serra V."/>
            <person name="Petroni G."/>
            <person name="Sassera D."/>
        </authorList>
    </citation>
    <scope>NUCLEOTIDE SEQUENCE [LARGE SCALE GENOMIC DNA]</scope>
    <source>
        <strain evidence="7 8">BOD18</strain>
    </source>
</reference>
<dbReference type="PANTHER" id="PTHR47685:SF1">
    <property type="entry name" value="MAGNESIUM TRANSPORT PROTEIN CORA"/>
    <property type="match status" value="1"/>
</dbReference>
<proteinExistence type="inferred from homology"/>
<feature type="transmembrane region" description="Helical" evidence="6">
    <location>
        <begin position="265"/>
        <end position="288"/>
    </location>
</feature>
<protein>
    <submittedName>
        <fullName evidence="7">Magnesium cobalt transport protein</fullName>
    </submittedName>
</protein>
<evidence type="ECO:0000256" key="6">
    <source>
        <dbReference type="SAM" id="Phobius"/>
    </source>
</evidence>
<organism evidence="7 8">
    <name type="scientific">Candidatus Cyrtobacter comes</name>
    <dbReference type="NCBI Taxonomy" id="675776"/>
    <lineage>
        <taxon>Bacteria</taxon>
        <taxon>Pseudomonadati</taxon>
        <taxon>Pseudomonadota</taxon>
        <taxon>Alphaproteobacteria</taxon>
        <taxon>Rickettsiales</taxon>
        <taxon>Candidatus Midichloriaceae</taxon>
        <taxon>Candidatus Cyrtobacter</taxon>
    </lineage>
</organism>
<evidence type="ECO:0000313" key="7">
    <source>
        <dbReference type="EMBL" id="MDZ5762354.1"/>
    </source>
</evidence>
<evidence type="ECO:0000313" key="8">
    <source>
        <dbReference type="Proteomes" id="UP001293791"/>
    </source>
</evidence>
<keyword evidence="8" id="KW-1185">Reference proteome</keyword>
<gene>
    <name evidence="7" type="ORF">Cyrtocomes_00733</name>
</gene>
<keyword evidence="4 6" id="KW-1133">Transmembrane helix</keyword>
<dbReference type="CDD" id="cd12837">
    <property type="entry name" value="EcCorA-like_u1"/>
    <property type="match status" value="1"/>
</dbReference>
<dbReference type="SUPFAM" id="SSF143865">
    <property type="entry name" value="CorA soluble domain-like"/>
    <property type="match status" value="1"/>
</dbReference>
<accession>A0ABU5L923</accession>
<dbReference type="SUPFAM" id="SSF144083">
    <property type="entry name" value="Magnesium transport protein CorA, transmembrane region"/>
    <property type="match status" value="1"/>
</dbReference>
<dbReference type="Gene3D" id="1.20.58.340">
    <property type="entry name" value="Magnesium transport protein CorA, transmembrane region"/>
    <property type="match status" value="2"/>
</dbReference>
<evidence type="ECO:0000256" key="2">
    <source>
        <dbReference type="ARBA" id="ARBA00009765"/>
    </source>
</evidence>
<dbReference type="InterPro" id="IPR002523">
    <property type="entry name" value="MgTranspt_CorA/ZnTranspt_ZntB"/>
</dbReference>
<dbReference type="Gene3D" id="3.30.460.20">
    <property type="entry name" value="CorA soluble domain-like"/>
    <property type="match status" value="1"/>
</dbReference>
<comment type="caution">
    <text evidence="7">The sequence shown here is derived from an EMBL/GenBank/DDBJ whole genome shotgun (WGS) entry which is preliminary data.</text>
</comment>
<keyword evidence="5 6" id="KW-0472">Membrane</keyword>
<dbReference type="EMBL" id="JARGYT010000040">
    <property type="protein sequence ID" value="MDZ5762354.1"/>
    <property type="molecule type" value="Genomic_DNA"/>
</dbReference>
<feature type="transmembrane region" description="Helical" evidence="6">
    <location>
        <begin position="300"/>
        <end position="320"/>
    </location>
</feature>
<evidence type="ECO:0000256" key="4">
    <source>
        <dbReference type="ARBA" id="ARBA00022989"/>
    </source>
</evidence>
<dbReference type="RefSeq" id="WP_322497823.1">
    <property type="nucleotide sequence ID" value="NZ_JARGYT010000040.1"/>
</dbReference>
<comment type="similarity">
    <text evidence="2">Belongs to the CorA metal ion transporter (MIT) (TC 1.A.35) family.</text>
</comment>